<dbReference type="SUPFAM" id="SSF64288">
    <property type="entry name" value="Chorismate lyase-like"/>
    <property type="match status" value="1"/>
</dbReference>
<dbReference type="InterPro" id="IPR028978">
    <property type="entry name" value="Chorismate_lyase_/UTRA_dom_sf"/>
</dbReference>
<dbReference type="AlphaFoldDB" id="A0A1G6TWN1"/>
<dbReference type="PRINTS" id="PR00035">
    <property type="entry name" value="HTHGNTR"/>
</dbReference>
<dbReference type="GO" id="GO:0003700">
    <property type="term" value="F:DNA-binding transcription factor activity"/>
    <property type="evidence" value="ECO:0007669"/>
    <property type="project" value="InterPro"/>
</dbReference>
<evidence type="ECO:0000313" key="6">
    <source>
        <dbReference type="Proteomes" id="UP000198546"/>
    </source>
</evidence>
<proteinExistence type="predicted"/>
<dbReference type="InterPro" id="IPR000524">
    <property type="entry name" value="Tscrpt_reg_HTH_GntR"/>
</dbReference>
<dbReference type="PROSITE" id="PS50949">
    <property type="entry name" value="HTH_GNTR"/>
    <property type="match status" value="1"/>
</dbReference>
<reference evidence="5 6" key="1">
    <citation type="submission" date="2016-10" db="EMBL/GenBank/DDBJ databases">
        <authorList>
            <person name="de Groot N.N."/>
        </authorList>
    </citation>
    <scope>NUCLEOTIDE SEQUENCE [LARGE SCALE GENOMIC DNA]</scope>
    <source>
        <strain evidence="5 6">MON 2.2</strain>
    </source>
</reference>
<feature type="domain" description="HTH gntR-type" evidence="4">
    <location>
        <begin position="5"/>
        <end position="72"/>
    </location>
</feature>
<accession>A0A1G6TWN1</accession>
<dbReference type="InterPro" id="IPR036388">
    <property type="entry name" value="WH-like_DNA-bd_sf"/>
</dbReference>
<evidence type="ECO:0000256" key="1">
    <source>
        <dbReference type="ARBA" id="ARBA00023015"/>
    </source>
</evidence>
<protein>
    <submittedName>
        <fullName evidence="5">Transcriptional regulator, GntR family</fullName>
    </submittedName>
</protein>
<sequence length="240" mass="25701">MSRRGSVVGTVVSDLRALIAQSYSIGDQLPNEKLLAEQLDVSRGSVREAMGMLATEGVVTRSWGVGTFVAPPRTNTSLSMSAIQSYRDRVRAVGRSVELLDAGYEQVALPEGPAEAFEQSAGTPAWRVVRLFAVDGVPSAHMVEHVPLVVHGVRIDPVGMTTLESDLFDMLDRHLPGIVAHTTTDVEAVAVPSAQAAALQVRAGVPVLRTEQVTVDGHGHALAHGITLQRTDVMRMRIAR</sequence>
<dbReference type="SUPFAM" id="SSF46785">
    <property type="entry name" value="Winged helix' DNA-binding domain"/>
    <property type="match status" value="1"/>
</dbReference>
<dbReference type="RefSeq" id="WP_090590732.1">
    <property type="nucleotide sequence ID" value="NZ_LT629688.1"/>
</dbReference>
<dbReference type="OrthoDB" id="3194402at2"/>
<dbReference type="PANTHER" id="PTHR44846:SF1">
    <property type="entry name" value="MANNOSYL-D-GLYCERATE TRANSPORT_METABOLISM SYSTEM REPRESSOR MNGR-RELATED"/>
    <property type="match status" value="1"/>
</dbReference>
<dbReference type="EMBL" id="LT629688">
    <property type="protein sequence ID" value="SDD33493.1"/>
    <property type="molecule type" value="Genomic_DNA"/>
</dbReference>
<dbReference type="InterPro" id="IPR011663">
    <property type="entry name" value="UTRA"/>
</dbReference>
<dbReference type="GO" id="GO:0003677">
    <property type="term" value="F:DNA binding"/>
    <property type="evidence" value="ECO:0007669"/>
    <property type="project" value="UniProtKB-KW"/>
</dbReference>
<evidence type="ECO:0000313" key="5">
    <source>
        <dbReference type="EMBL" id="SDD33493.1"/>
    </source>
</evidence>
<dbReference type="Gene3D" id="3.40.1410.10">
    <property type="entry name" value="Chorismate lyase-like"/>
    <property type="match status" value="1"/>
</dbReference>
<name>A0A1G6TWN1_9ACTN</name>
<evidence type="ECO:0000256" key="2">
    <source>
        <dbReference type="ARBA" id="ARBA00023125"/>
    </source>
</evidence>
<keyword evidence="6" id="KW-1185">Reference proteome</keyword>
<dbReference type="SMART" id="SM00345">
    <property type="entry name" value="HTH_GNTR"/>
    <property type="match status" value="1"/>
</dbReference>
<dbReference type="Proteomes" id="UP000198546">
    <property type="component" value="Chromosome i"/>
</dbReference>
<dbReference type="InterPro" id="IPR036390">
    <property type="entry name" value="WH_DNA-bd_sf"/>
</dbReference>
<dbReference type="CDD" id="cd07377">
    <property type="entry name" value="WHTH_GntR"/>
    <property type="match status" value="1"/>
</dbReference>
<evidence type="ECO:0000256" key="3">
    <source>
        <dbReference type="ARBA" id="ARBA00023163"/>
    </source>
</evidence>
<evidence type="ECO:0000259" key="4">
    <source>
        <dbReference type="PROSITE" id="PS50949"/>
    </source>
</evidence>
<dbReference type="Gene3D" id="1.10.10.10">
    <property type="entry name" value="Winged helix-like DNA-binding domain superfamily/Winged helix DNA-binding domain"/>
    <property type="match status" value="1"/>
</dbReference>
<gene>
    <name evidence="5" type="ORF">SAMN04489747_0731</name>
</gene>
<dbReference type="STRING" id="675864.SAMN04489747_0731"/>
<organism evidence="5 6">
    <name type="scientific">Auraticoccus monumenti</name>
    <dbReference type="NCBI Taxonomy" id="675864"/>
    <lineage>
        <taxon>Bacteria</taxon>
        <taxon>Bacillati</taxon>
        <taxon>Actinomycetota</taxon>
        <taxon>Actinomycetes</taxon>
        <taxon>Propionibacteriales</taxon>
        <taxon>Propionibacteriaceae</taxon>
        <taxon>Auraticoccus</taxon>
    </lineage>
</organism>
<dbReference type="Pfam" id="PF07702">
    <property type="entry name" value="UTRA"/>
    <property type="match status" value="1"/>
</dbReference>
<keyword evidence="1" id="KW-0805">Transcription regulation</keyword>
<dbReference type="InterPro" id="IPR050679">
    <property type="entry name" value="Bact_HTH_transcr_reg"/>
</dbReference>
<keyword evidence="3" id="KW-0804">Transcription</keyword>
<keyword evidence="2" id="KW-0238">DNA-binding</keyword>
<dbReference type="SMART" id="SM00866">
    <property type="entry name" value="UTRA"/>
    <property type="match status" value="1"/>
</dbReference>
<dbReference type="PANTHER" id="PTHR44846">
    <property type="entry name" value="MANNOSYL-D-GLYCERATE TRANSPORT/METABOLISM SYSTEM REPRESSOR MNGR-RELATED"/>
    <property type="match status" value="1"/>
</dbReference>
<dbReference type="GO" id="GO:0045892">
    <property type="term" value="P:negative regulation of DNA-templated transcription"/>
    <property type="evidence" value="ECO:0007669"/>
    <property type="project" value="TreeGrafter"/>
</dbReference>
<dbReference type="Pfam" id="PF00392">
    <property type="entry name" value="GntR"/>
    <property type="match status" value="1"/>
</dbReference>